<feature type="compositionally biased region" description="Acidic residues" evidence="1">
    <location>
        <begin position="57"/>
        <end position="66"/>
    </location>
</feature>
<dbReference type="EMBL" id="JPKZ01022847">
    <property type="protein sequence ID" value="KHN70885.1"/>
    <property type="molecule type" value="Genomic_DNA"/>
</dbReference>
<keyword evidence="2" id="KW-0472">Membrane</keyword>
<reference evidence="3 4" key="1">
    <citation type="submission" date="2014-11" db="EMBL/GenBank/DDBJ databases">
        <title>Genetic blueprint of the zoonotic pathogen Toxocara canis.</title>
        <authorList>
            <person name="Zhu X.-Q."/>
            <person name="Korhonen P.K."/>
            <person name="Cai H."/>
            <person name="Young N.D."/>
            <person name="Nejsum P."/>
            <person name="von Samson-Himmelstjerna G."/>
            <person name="Boag P.R."/>
            <person name="Tan P."/>
            <person name="Li Q."/>
            <person name="Min J."/>
            <person name="Yang Y."/>
            <person name="Wang X."/>
            <person name="Fang X."/>
            <person name="Hall R.S."/>
            <person name="Hofmann A."/>
            <person name="Sternberg P.W."/>
            <person name="Jex A.R."/>
            <person name="Gasser R.B."/>
        </authorList>
    </citation>
    <scope>NUCLEOTIDE SEQUENCE [LARGE SCALE GENOMIC DNA]</scope>
    <source>
        <strain evidence="3">PN_DK_2014</strain>
    </source>
</reference>
<accession>A0A0B2UPN1</accession>
<evidence type="ECO:0000313" key="3">
    <source>
        <dbReference type="EMBL" id="KHN70885.1"/>
    </source>
</evidence>
<feature type="region of interest" description="Disordered" evidence="1">
    <location>
        <begin position="131"/>
        <end position="153"/>
    </location>
</feature>
<comment type="caution">
    <text evidence="3">The sequence shown here is derived from an EMBL/GenBank/DDBJ whole genome shotgun (WGS) entry which is preliminary data.</text>
</comment>
<evidence type="ECO:0000313" key="4">
    <source>
        <dbReference type="Proteomes" id="UP000031036"/>
    </source>
</evidence>
<feature type="transmembrane region" description="Helical" evidence="2">
    <location>
        <begin position="6"/>
        <end position="28"/>
    </location>
</feature>
<keyword evidence="2" id="KW-1133">Transmembrane helix</keyword>
<dbReference type="Proteomes" id="UP000031036">
    <property type="component" value="Unassembled WGS sequence"/>
</dbReference>
<evidence type="ECO:0000256" key="2">
    <source>
        <dbReference type="SAM" id="Phobius"/>
    </source>
</evidence>
<sequence length="153" mass="17414">MSCSLLSPFVVIGRILICLWSLLIRLWAFVWRKRRTRIVISRRRNDFEHQSSPFLPESEEQTDEQVADASRAHPTINSILAPVLATMCDPKLSASACSLDIFMHCITEQVQSTNSERRDVGSAQHRCLAHAAPHTQMRPAEHNYKPPSDVELH</sequence>
<name>A0A0B2UPN1_TOXCA</name>
<keyword evidence="4" id="KW-1185">Reference proteome</keyword>
<organism evidence="3 4">
    <name type="scientific">Toxocara canis</name>
    <name type="common">Canine roundworm</name>
    <dbReference type="NCBI Taxonomy" id="6265"/>
    <lineage>
        <taxon>Eukaryota</taxon>
        <taxon>Metazoa</taxon>
        <taxon>Ecdysozoa</taxon>
        <taxon>Nematoda</taxon>
        <taxon>Chromadorea</taxon>
        <taxon>Rhabditida</taxon>
        <taxon>Spirurina</taxon>
        <taxon>Ascaridomorpha</taxon>
        <taxon>Ascaridoidea</taxon>
        <taxon>Toxocaridae</taxon>
        <taxon>Toxocara</taxon>
    </lineage>
</organism>
<protein>
    <submittedName>
        <fullName evidence="3">Uncharacterized protein</fullName>
    </submittedName>
</protein>
<feature type="compositionally biased region" description="Basic and acidic residues" evidence="1">
    <location>
        <begin position="139"/>
        <end position="153"/>
    </location>
</feature>
<proteinExistence type="predicted"/>
<evidence type="ECO:0000256" key="1">
    <source>
        <dbReference type="SAM" id="MobiDB-lite"/>
    </source>
</evidence>
<keyword evidence="2" id="KW-0812">Transmembrane</keyword>
<feature type="region of interest" description="Disordered" evidence="1">
    <location>
        <begin position="49"/>
        <end position="69"/>
    </location>
</feature>
<dbReference type="AlphaFoldDB" id="A0A0B2UPN1"/>
<gene>
    <name evidence="3" type="ORF">Tcan_12077</name>
</gene>